<keyword evidence="3" id="KW-1185">Reference proteome</keyword>
<accession>A0ABS4GL48</accession>
<comment type="caution">
    <text evidence="2">The sequence shown here is derived from an EMBL/GenBank/DDBJ whole genome shotgun (WGS) entry which is preliminary data.</text>
</comment>
<dbReference type="Proteomes" id="UP001519343">
    <property type="component" value="Unassembled WGS sequence"/>
</dbReference>
<sequence length="121" mass="13267">MENMTALNNQLKQLNQNQQDPNLQGISQAIDQLSTQATNGSVDQMRENLAKIQASLQGSIQNLEGQQGTEQLTEQLNQLQVELMNLSQGLEHQALNQTQTETIPGQPYEGDNDPEPGAPLS</sequence>
<feature type="region of interest" description="Disordered" evidence="1">
    <location>
        <begin position="90"/>
        <end position="121"/>
    </location>
</feature>
<dbReference type="EMBL" id="JAGGKT010000002">
    <property type="protein sequence ID" value="MBP1930949.1"/>
    <property type="molecule type" value="Genomic_DNA"/>
</dbReference>
<evidence type="ECO:0000313" key="3">
    <source>
        <dbReference type="Proteomes" id="UP001519343"/>
    </source>
</evidence>
<dbReference type="RefSeq" id="WP_209809057.1">
    <property type="nucleotide sequence ID" value="NZ_JAGGKT010000002.1"/>
</dbReference>
<reference evidence="2 3" key="1">
    <citation type="submission" date="2021-03" db="EMBL/GenBank/DDBJ databases">
        <title>Genomic Encyclopedia of Type Strains, Phase IV (KMG-IV): sequencing the most valuable type-strain genomes for metagenomic binning, comparative biology and taxonomic classification.</title>
        <authorList>
            <person name="Goeker M."/>
        </authorList>
    </citation>
    <scope>NUCLEOTIDE SEQUENCE [LARGE SCALE GENOMIC DNA]</scope>
    <source>
        <strain evidence="2 3">DSM 24738</strain>
    </source>
</reference>
<feature type="compositionally biased region" description="Polar residues" evidence="1">
    <location>
        <begin position="90"/>
        <end position="103"/>
    </location>
</feature>
<evidence type="ECO:0000313" key="2">
    <source>
        <dbReference type="EMBL" id="MBP1930949.1"/>
    </source>
</evidence>
<name>A0ABS4GL48_9BACL</name>
<gene>
    <name evidence="2" type="ORF">J2Z37_000946</name>
</gene>
<protein>
    <submittedName>
        <fullName evidence="2">PurR-regulated permease PerM</fullName>
    </submittedName>
</protein>
<proteinExistence type="predicted"/>
<evidence type="ECO:0000256" key="1">
    <source>
        <dbReference type="SAM" id="MobiDB-lite"/>
    </source>
</evidence>
<organism evidence="2 3">
    <name type="scientific">Ammoniphilus resinae</name>
    <dbReference type="NCBI Taxonomy" id="861532"/>
    <lineage>
        <taxon>Bacteria</taxon>
        <taxon>Bacillati</taxon>
        <taxon>Bacillota</taxon>
        <taxon>Bacilli</taxon>
        <taxon>Bacillales</taxon>
        <taxon>Paenibacillaceae</taxon>
        <taxon>Aneurinibacillus group</taxon>
        <taxon>Ammoniphilus</taxon>
    </lineage>
</organism>